<evidence type="ECO:0000256" key="2">
    <source>
        <dbReference type="ARBA" id="ARBA00022475"/>
    </source>
</evidence>
<dbReference type="GO" id="GO:0005886">
    <property type="term" value="C:plasma membrane"/>
    <property type="evidence" value="ECO:0007669"/>
    <property type="project" value="UniProtKB-SubCell"/>
</dbReference>
<feature type="transmembrane region" description="Helical" evidence="6">
    <location>
        <begin position="144"/>
        <end position="168"/>
    </location>
</feature>
<dbReference type="eggNOG" id="COG1280">
    <property type="taxonomic scope" value="Bacteria"/>
</dbReference>
<keyword evidence="8" id="KW-1185">Reference proteome</keyword>
<comment type="caution">
    <text evidence="7">The sequence shown here is derived from an EMBL/GenBank/DDBJ whole genome shotgun (WGS) entry which is preliminary data.</text>
</comment>
<keyword evidence="3 6" id="KW-0812">Transmembrane</keyword>
<dbReference type="Proteomes" id="UP000029994">
    <property type="component" value="Unassembled WGS sequence"/>
</dbReference>
<dbReference type="EMBL" id="JMCG01000001">
    <property type="protein sequence ID" value="KGK11428.1"/>
    <property type="molecule type" value="Genomic_DNA"/>
</dbReference>
<proteinExistence type="predicted"/>
<dbReference type="GeneID" id="43683319"/>
<dbReference type="GO" id="GO:0015171">
    <property type="term" value="F:amino acid transmembrane transporter activity"/>
    <property type="evidence" value="ECO:0007669"/>
    <property type="project" value="TreeGrafter"/>
</dbReference>
<evidence type="ECO:0000256" key="6">
    <source>
        <dbReference type="SAM" id="Phobius"/>
    </source>
</evidence>
<feature type="transmembrane region" description="Helical" evidence="6">
    <location>
        <begin position="42"/>
        <end position="66"/>
    </location>
</feature>
<dbReference type="GO" id="GO:0033228">
    <property type="term" value="P:cysteine export across plasma membrane"/>
    <property type="evidence" value="ECO:0007669"/>
    <property type="project" value="TreeGrafter"/>
</dbReference>
<comment type="subcellular location">
    <subcellularLocation>
        <location evidence="1">Cell membrane</location>
        <topology evidence="1">Multi-pass membrane protein</topology>
    </subcellularLocation>
</comment>
<dbReference type="PANTHER" id="PTHR30086">
    <property type="entry name" value="ARGININE EXPORTER PROTEIN ARGO"/>
    <property type="match status" value="1"/>
</dbReference>
<gene>
    <name evidence="7" type="ORF">EA26_08950</name>
</gene>
<evidence type="ECO:0000313" key="7">
    <source>
        <dbReference type="EMBL" id="KGK11428.1"/>
    </source>
</evidence>
<accession>A0A099LT82</accession>
<keyword evidence="4 6" id="KW-1133">Transmembrane helix</keyword>
<evidence type="ECO:0000256" key="4">
    <source>
        <dbReference type="ARBA" id="ARBA00022989"/>
    </source>
</evidence>
<evidence type="ECO:0000313" key="8">
    <source>
        <dbReference type="Proteomes" id="UP000029994"/>
    </source>
</evidence>
<reference evidence="7 8" key="1">
    <citation type="submission" date="2014-04" db="EMBL/GenBank/DDBJ databases">
        <title>Genome sequencing of Vibrio navarrensis strains.</title>
        <authorList>
            <person name="Gladney L.M."/>
            <person name="Katz L.S."/>
            <person name="Marino-Ramirez L."/>
            <person name="Jordan I.K."/>
        </authorList>
    </citation>
    <scope>NUCLEOTIDE SEQUENCE [LARGE SCALE GENOMIC DNA]</scope>
    <source>
        <strain evidence="7 8">ATCC 51183</strain>
    </source>
</reference>
<evidence type="ECO:0000256" key="3">
    <source>
        <dbReference type="ARBA" id="ARBA00022692"/>
    </source>
</evidence>
<organism evidence="7 8">
    <name type="scientific">Vibrio navarrensis</name>
    <dbReference type="NCBI Taxonomy" id="29495"/>
    <lineage>
        <taxon>Bacteria</taxon>
        <taxon>Pseudomonadati</taxon>
        <taxon>Pseudomonadota</taxon>
        <taxon>Gammaproteobacteria</taxon>
        <taxon>Vibrionales</taxon>
        <taxon>Vibrionaceae</taxon>
        <taxon>Vibrio</taxon>
    </lineage>
</organism>
<keyword evidence="2" id="KW-1003">Cell membrane</keyword>
<keyword evidence="5 6" id="KW-0472">Membrane</keyword>
<dbReference type="Pfam" id="PF01810">
    <property type="entry name" value="LysE"/>
    <property type="match status" value="1"/>
</dbReference>
<dbReference type="RefSeq" id="WP_039426818.1">
    <property type="nucleotide sequence ID" value="NZ_CP061844.1"/>
</dbReference>
<protein>
    <submittedName>
        <fullName evidence="7">Transporter</fullName>
    </submittedName>
</protein>
<evidence type="ECO:0000256" key="1">
    <source>
        <dbReference type="ARBA" id="ARBA00004651"/>
    </source>
</evidence>
<dbReference type="PANTHER" id="PTHR30086:SF20">
    <property type="entry name" value="ARGININE EXPORTER PROTEIN ARGO-RELATED"/>
    <property type="match status" value="1"/>
</dbReference>
<dbReference type="STRING" id="29495.EA26_08950"/>
<evidence type="ECO:0000256" key="5">
    <source>
        <dbReference type="ARBA" id="ARBA00023136"/>
    </source>
</evidence>
<feature type="transmembrane region" description="Helical" evidence="6">
    <location>
        <begin position="73"/>
        <end position="90"/>
    </location>
</feature>
<dbReference type="InterPro" id="IPR001123">
    <property type="entry name" value="LeuE-type"/>
</dbReference>
<sequence length="197" mass="21180">MNSLMLAMTTFAFVGAVTPGPVNILATSTAVTQGIREAIKHVVAASLAYSLVVVVCGAVMQSLLALLPSLETVMQLIGSVFLLYLAYQIFTAPVSATERSAQLKSGWWTGSVTQLLNPKAWLYALSGVSIYVVGQQNQALWLGFYTLVSLLVCLVGIGVWALIGHILANKLENPRKQRQFNRTMAIVLAVSVAAIWI</sequence>
<name>A0A099LT82_9VIBR</name>
<feature type="transmembrane region" description="Helical" evidence="6">
    <location>
        <begin position="180"/>
        <end position="196"/>
    </location>
</feature>
<dbReference type="AlphaFoldDB" id="A0A099LT82"/>